<evidence type="ECO:0000313" key="3">
    <source>
        <dbReference type="EMBL" id="TDN41445.1"/>
    </source>
</evidence>
<feature type="transmembrane region" description="Helical" evidence="1">
    <location>
        <begin position="61"/>
        <end position="88"/>
    </location>
</feature>
<proteinExistence type="predicted"/>
<dbReference type="AlphaFoldDB" id="A0A4R6DAJ1"/>
<dbReference type="OrthoDB" id="4374883at2"/>
<keyword evidence="1" id="KW-1133">Transmembrane helix</keyword>
<keyword evidence="1" id="KW-0472">Membrane</keyword>
<feature type="domain" description="DUF4190" evidence="2">
    <location>
        <begin position="26"/>
        <end position="77"/>
    </location>
</feature>
<evidence type="ECO:0000256" key="1">
    <source>
        <dbReference type="SAM" id="Phobius"/>
    </source>
</evidence>
<dbReference type="EMBL" id="SNVW01000020">
    <property type="protein sequence ID" value="TDN41445.1"/>
    <property type="molecule type" value="Genomic_DNA"/>
</dbReference>
<organism evidence="3 4">
    <name type="scientific">Curtobacterium flaccumfaciens</name>
    <dbReference type="NCBI Taxonomy" id="2035"/>
    <lineage>
        <taxon>Bacteria</taxon>
        <taxon>Bacillati</taxon>
        <taxon>Actinomycetota</taxon>
        <taxon>Actinomycetes</taxon>
        <taxon>Micrococcales</taxon>
        <taxon>Microbacteriaceae</taxon>
        <taxon>Curtobacterium</taxon>
    </lineage>
</organism>
<keyword evidence="1" id="KW-0812">Transmembrane</keyword>
<dbReference type="Proteomes" id="UP000295764">
    <property type="component" value="Unassembled WGS sequence"/>
</dbReference>
<feature type="transmembrane region" description="Helical" evidence="1">
    <location>
        <begin position="25"/>
        <end position="49"/>
    </location>
</feature>
<reference evidence="3 4" key="1">
    <citation type="submission" date="2019-03" db="EMBL/GenBank/DDBJ databases">
        <title>Genomic analyses of the natural microbiome of Caenorhabditis elegans.</title>
        <authorList>
            <person name="Samuel B."/>
        </authorList>
    </citation>
    <scope>NUCLEOTIDE SEQUENCE [LARGE SCALE GENOMIC DNA]</scope>
    <source>
        <strain evidence="3 4">JUb65</strain>
    </source>
</reference>
<accession>A0A4R6DAJ1</accession>
<protein>
    <submittedName>
        <fullName evidence="3">Uncharacterized protein DUF4190</fullName>
    </submittedName>
</protein>
<gene>
    <name evidence="3" type="ORF">EDF64_12020</name>
</gene>
<dbReference type="InterPro" id="IPR025241">
    <property type="entry name" value="DUF4190"/>
</dbReference>
<comment type="caution">
    <text evidence="3">The sequence shown here is derived from an EMBL/GenBank/DDBJ whole genome shotgun (WGS) entry which is preliminary data.</text>
</comment>
<sequence length="97" mass="10048">MGRYVEAETSTAAPNPSEQAPLNELAVLAFVLAFVMGIVGAVLGVVALHQITKTGQRGRKLAMAAIVIGSILAIAFVGVAVAIFFSIINQQGCTYPC</sequence>
<evidence type="ECO:0000259" key="2">
    <source>
        <dbReference type="Pfam" id="PF13828"/>
    </source>
</evidence>
<evidence type="ECO:0000313" key="4">
    <source>
        <dbReference type="Proteomes" id="UP000295764"/>
    </source>
</evidence>
<name>A0A4R6DAJ1_9MICO</name>
<dbReference type="RefSeq" id="WP_133521301.1">
    <property type="nucleotide sequence ID" value="NZ_SNVW01000020.1"/>
</dbReference>
<dbReference type="Pfam" id="PF13828">
    <property type="entry name" value="DUF4190"/>
    <property type="match status" value="1"/>
</dbReference>